<dbReference type="RefSeq" id="WP_233695621.1">
    <property type="nucleotide sequence ID" value="NZ_JAJNBZ010000002.1"/>
</dbReference>
<reference evidence="2 3" key="1">
    <citation type="submission" date="2021-11" db="EMBL/GenBank/DDBJ databases">
        <title>Draft genome sequence of Paenibacillus profundus YoMME, a new Gram-positive bacteria with exoelectrogenic properties.</title>
        <authorList>
            <person name="Hubenova Y."/>
            <person name="Hubenova E."/>
            <person name="Manasiev Y."/>
            <person name="Peykov S."/>
            <person name="Mitov M."/>
        </authorList>
    </citation>
    <scope>NUCLEOTIDE SEQUENCE [LARGE SCALE GENOMIC DNA]</scope>
    <source>
        <strain evidence="2 3">YoMME</strain>
    </source>
</reference>
<dbReference type="Proteomes" id="UP001199916">
    <property type="component" value="Unassembled WGS sequence"/>
</dbReference>
<keyword evidence="1" id="KW-1133">Transmembrane helix</keyword>
<organism evidence="2 3">
    <name type="scientific">Paenibacillus profundus</name>
    <dbReference type="NCBI Taxonomy" id="1173085"/>
    <lineage>
        <taxon>Bacteria</taxon>
        <taxon>Bacillati</taxon>
        <taxon>Bacillota</taxon>
        <taxon>Bacilli</taxon>
        <taxon>Bacillales</taxon>
        <taxon>Paenibacillaceae</taxon>
        <taxon>Paenibacillus</taxon>
    </lineage>
</organism>
<evidence type="ECO:0000313" key="3">
    <source>
        <dbReference type="Proteomes" id="UP001199916"/>
    </source>
</evidence>
<comment type="caution">
    <text evidence="2">The sequence shown here is derived from an EMBL/GenBank/DDBJ whole genome shotgun (WGS) entry which is preliminary data.</text>
</comment>
<keyword evidence="1" id="KW-0812">Transmembrane</keyword>
<sequence length="160" mass="18859">MSKLKKPIFIIAGILIISVIGIFLYNSNNTRTPFSFNDLLREHFKENEIESIFIQKTMSAERKDYSDIRFTDKKDIEFVMKSLPEIQVRSDSSSRGFPEYPTYQFTIGGKDQKLSLSFIISSEEILLHDYEKKDNYSYKITNEFRLDKLEFLDPFLVKLK</sequence>
<evidence type="ECO:0000256" key="1">
    <source>
        <dbReference type="SAM" id="Phobius"/>
    </source>
</evidence>
<protein>
    <recommendedName>
        <fullName evidence="4">Lipoprotein</fullName>
    </recommendedName>
</protein>
<keyword evidence="3" id="KW-1185">Reference proteome</keyword>
<dbReference type="EMBL" id="JAJNBZ010000002">
    <property type="protein sequence ID" value="MCE5168323.1"/>
    <property type="molecule type" value="Genomic_DNA"/>
</dbReference>
<evidence type="ECO:0000313" key="2">
    <source>
        <dbReference type="EMBL" id="MCE5168323.1"/>
    </source>
</evidence>
<accession>A0ABS8YD09</accession>
<feature type="transmembrane region" description="Helical" evidence="1">
    <location>
        <begin position="7"/>
        <end position="25"/>
    </location>
</feature>
<evidence type="ECO:0008006" key="4">
    <source>
        <dbReference type="Google" id="ProtNLM"/>
    </source>
</evidence>
<proteinExistence type="predicted"/>
<keyword evidence="1" id="KW-0472">Membrane</keyword>
<name>A0ABS8YD09_9BACL</name>
<gene>
    <name evidence="2" type="ORF">LQV63_03205</name>
</gene>